<protein>
    <submittedName>
        <fullName evidence="1">Uncharacterized protein</fullName>
    </submittedName>
</protein>
<reference evidence="1 2" key="1">
    <citation type="submission" date="2020-07" db="EMBL/GenBank/DDBJ databases">
        <title>Sequencing the genomes of 1000 actinobacteria strains.</title>
        <authorList>
            <person name="Klenk H.-P."/>
        </authorList>
    </citation>
    <scope>NUCLEOTIDE SEQUENCE [LARGE SCALE GENOMIC DNA]</scope>
    <source>
        <strain evidence="1 2">DSM 10309</strain>
    </source>
</reference>
<sequence length="33" mass="3687">MNIFDLQTLKVESAGVDGDFDLLKSSVSFFLCF</sequence>
<dbReference type="EMBL" id="JACGWW010000007">
    <property type="protein sequence ID" value="MBA8814735.1"/>
    <property type="molecule type" value="Genomic_DNA"/>
</dbReference>
<dbReference type="Proteomes" id="UP000522688">
    <property type="component" value="Unassembled WGS sequence"/>
</dbReference>
<dbReference type="AlphaFoldDB" id="A0A7W3JL12"/>
<evidence type="ECO:0000313" key="1">
    <source>
        <dbReference type="EMBL" id="MBA8814735.1"/>
    </source>
</evidence>
<evidence type="ECO:0000313" key="2">
    <source>
        <dbReference type="Proteomes" id="UP000522688"/>
    </source>
</evidence>
<comment type="caution">
    <text evidence="1">The sequence shown here is derived from an EMBL/GenBank/DDBJ whole genome shotgun (WGS) entry which is preliminary data.</text>
</comment>
<name>A0A7W3JL12_9MICO</name>
<accession>A0A7W3JL12</accession>
<gene>
    <name evidence="1" type="ORF">FB463_003010</name>
</gene>
<proteinExistence type="predicted"/>
<organism evidence="1 2">
    <name type="scientific">Frigoribacterium faeni</name>
    <dbReference type="NCBI Taxonomy" id="145483"/>
    <lineage>
        <taxon>Bacteria</taxon>
        <taxon>Bacillati</taxon>
        <taxon>Actinomycetota</taxon>
        <taxon>Actinomycetes</taxon>
        <taxon>Micrococcales</taxon>
        <taxon>Microbacteriaceae</taxon>
        <taxon>Frigoribacterium</taxon>
    </lineage>
</organism>